<evidence type="ECO:0000313" key="4">
    <source>
        <dbReference type="EMBL" id="CAF3900810.1"/>
    </source>
</evidence>
<dbReference type="AlphaFoldDB" id="A0A814FGR8"/>
<dbReference type="EMBL" id="CAJOBA010018734">
    <property type="protein sequence ID" value="CAF3900810.1"/>
    <property type="molecule type" value="Genomic_DNA"/>
</dbReference>
<organism evidence="1 5">
    <name type="scientific">Didymodactylos carnosus</name>
    <dbReference type="NCBI Taxonomy" id="1234261"/>
    <lineage>
        <taxon>Eukaryota</taxon>
        <taxon>Metazoa</taxon>
        <taxon>Spiralia</taxon>
        <taxon>Gnathifera</taxon>
        <taxon>Rotifera</taxon>
        <taxon>Eurotatoria</taxon>
        <taxon>Bdelloidea</taxon>
        <taxon>Philodinida</taxon>
        <taxon>Philodinidae</taxon>
        <taxon>Didymodactylos</taxon>
    </lineage>
</organism>
<proteinExistence type="predicted"/>
<dbReference type="EMBL" id="CAJNOK010010773">
    <property type="protein sequence ID" value="CAF1124405.1"/>
    <property type="molecule type" value="Genomic_DNA"/>
</dbReference>
<evidence type="ECO:0000313" key="3">
    <source>
        <dbReference type="EMBL" id="CAF3753702.1"/>
    </source>
</evidence>
<keyword evidence="5" id="KW-1185">Reference proteome</keyword>
<evidence type="ECO:0000313" key="5">
    <source>
        <dbReference type="Proteomes" id="UP000663829"/>
    </source>
</evidence>
<name>A0A814FGR8_9BILA</name>
<dbReference type="EMBL" id="CAJOBC010002832">
    <property type="protein sequence ID" value="CAF3753702.1"/>
    <property type="molecule type" value="Genomic_DNA"/>
</dbReference>
<comment type="caution">
    <text evidence="1">The sequence shown here is derived from an EMBL/GenBank/DDBJ whole genome shotgun (WGS) entry which is preliminary data.</text>
</comment>
<dbReference type="Proteomes" id="UP000682733">
    <property type="component" value="Unassembled WGS sequence"/>
</dbReference>
<protein>
    <submittedName>
        <fullName evidence="1">Uncharacterized protein</fullName>
    </submittedName>
</protein>
<accession>A0A814FGR8</accession>
<dbReference type="EMBL" id="CAJNOQ010002832">
    <property type="protein sequence ID" value="CAF0981139.1"/>
    <property type="molecule type" value="Genomic_DNA"/>
</dbReference>
<sequence length="96" mass="10812">MTSALVNTAATDQIKTIALAIGNVEQNLEGLIIVWPDADIHKEDYDVKRQFFFCQTINYLKAFDNIADCIQYVTSMKSEKICFIVSGKQIVPDIHS</sequence>
<dbReference type="Proteomes" id="UP000663829">
    <property type="component" value="Unassembled WGS sequence"/>
</dbReference>
<evidence type="ECO:0000313" key="1">
    <source>
        <dbReference type="EMBL" id="CAF0981139.1"/>
    </source>
</evidence>
<dbReference type="Proteomes" id="UP000677228">
    <property type="component" value="Unassembled WGS sequence"/>
</dbReference>
<evidence type="ECO:0000313" key="2">
    <source>
        <dbReference type="EMBL" id="CAF1124405.1"/>
    </source>
</evidence>
<reference evidence="1" key="1">
    <citation type="submission" date="2021-02" db="EMBL/GenBank/DDBJ databases">
        <authorList>
            <person name="Nowell W R."/>
        </authorList>
    </citation>
    <scope>NUCLEOTIDE SEQUENCE</scope>
</reference>
<gene>
    <name evidence="1" type="ORF">GPM918_LOCUS12755</name>
    <name evidence="2" type="ORF">OVA965_LOCUS20336</name>
    <name evidence="3" type="ORF">SRO942_LOCUS12755</name>
    <name evidence="4" type="ORF">TMI583_LOCUS20678</name>
</gene>
<dbReference type="Proteomes" id="UP000681722">
    <property type="component" value="Unassembled WGS sequence"/>
</dbReference>